<comment type="caution">
    <text evidence="1">The sequence shown here is derived from an EMBL/GenBank/DDBJ whole genome shotgun (WGS) entry which is preliminary data.</text>
</comment>
<proteinExistence type="predicted"/>
<name>A0A699ICG2_TANCI</name>
<reference evidence="1" key="1">
    <citation type="journal article" date="2019" name="Sci. Rep.">
        <title>Draft genome of Tanacetum cinerariifolium, the natural source of mosquito coil.</title>
        <authorList>
            <person name="Yamashiro T."/>
            <person name="Shiraishi A."/>
            <person name="Satake H."/>
            <person name="Nakayama K."/>
        </authorList>
    </citation>
    <scope>NUCLEOTIDE SEQUENCE</scope>
</reference>
<protein>
    <submittedName>
        <fullName evidence="1">Uncharacterized protein</fullName>
    </submittedName>
</protein>
<feature type="non-terminal residue" evidence="1">
    <location>
        <position position="1"/>
    </location>
</feature>
<evidence type="ECO:0000313" key="1">
    <source>
        <dbReference type="EMBL" id="GEZ34306.1"/>
    </source>
</evidence>
<organism evidence="1">
    <name type="scientific">Tanacetum cinerariifolium</name>
    <name type="common">Dalmatian daisy</name>
    <name type="synonym">Chrysanthemum cinerariifolium</name>
    <dbReference type="NCBI Taxonomy" id="118510"/>
    <lineage>
        <taxon>Eukaryota</taxon>
        <taxon>Viridiplantae</taxon>
        <taxon>Streptophyta</taxon>
        <taxon>Embryophyta</taxon>
        <taxon>Tracheophyta</taxon>
        <taxon>Spermatophyta</taxon>
        <taxon>Magnoliopsida</taxon>
        <taxon>eudicotyledons</taxon>
        <taxon>Gunneridae</taxon>
        <taxon>Pentapetalae</taxon>
        <taxon>asterids</taxon>
        <taxon>campanulids</taxon>
        <taxon>Asterales</taxon>
        <taxon>Asteraceae</taxon>
        <taxon>Asteroideae</taxon>
        <taxon>Anthemideae</taxon>
        <taxon>Anthemidinae</taxon>
        <taxon>Tanacetum</taxon>
    </lineage>
</organism>
<gene>
    <name evidence="1" type="ORF">Tci_506279</name>
</gene>
<dbReference type="AlphaFoldDB" id="A0A699ICG2"/>
<dbReference type="EMBL" id="BKCJ010267638">
    <property type="protein sequence ID" value="GEZ34306.1"/>
    <property type="molecule type" value="Genomic_DNA"/>
</dbReference>
<sequence>ESRVRKETKLAQAHMASLQEMLEHEKTKMENQITQAENLLQIGGRMTHADTVVNKIMDLVKILCDMKRKPFTVYFHELSEPSV</sequence>
<accession>A0A699ICG2</accession>